<name>A0A1Y1IQ28_KLENI</name>
<evidence type="ECO:0000313" key="2">
    <source>
        <dbReference type="EMBL" id="GAQ92970.1"/>
    </source>
</evidence>
<evidence type="ECO:0000256" key="1">
    <source>
        <dbReference type="SAM" id="MobiDB-lite"/>
    </source>
</evidence>
<dbReference type="AlphaFoldDB" id="A0A1Y1IQ28"/>
<keyword evidence="3" id="KW-1185">Reference proteome</keyword>
<reference evidence="2 3" key="1">
    <citation type="journal article" date="2014" name="Nat. Commun.">
        <title>Klebsormidium flaccidum genome reveals primary factors for plant terrestrial adaptation.</title>
        <authorList>
            <person name="Hori K."/>
            <person name="Maruyama F."/>
            <person name="Fujisawa T."/>
            <person name="Togashi T."/>
            <person name="Yamamoto N."/>
            <person name="Seo M."/>
            <person name="Sato S."/>
            <person name="Yamada T."/>
            <person name="Mori H."/>
            <person name="Tajima N."/>
            <person name="Moriyama T."/>
            <person name="Ikeuchi M."/>
            <person name="Watanabe M."/>
            <person name="Wada H."/>
            <person name="Kobayashi K."/>
            <person name="Saito M."/>
            <person name="Masuda T."/>
            <person name="Sasaki-Sekimoto Y."/>
            <person name="Mashiguchi K."/>
            <person name="Awai K."/>
            <person name="Shimojima M."/>
            <person name="Masuda S."/>
            <person name="Iwai M."/>
            <person name="Nobusawa T."/>
            <person name="Narise T."/>
            <person name="Kondo S."/>
            <person name="Saito H."/>
            <person name="Sato R."/>
            <person name="Murakawa M."/>
            <person name="Ihara Y."/>
            <person name="Oshima-Yamada Y."/>
            <person name="Ohtaka K."/>
            <person name="Satoh M."/>
            <person name="Sonobe K."/>
            <person name="Ishii M."/>
            <person name="Ohtani R."/>
            <person name="Kanamori-Sato M."/>
            <person name="Honoki R."/>
            <person name="Miyazaki D."/>
            <person name="Mochizuki H."/>
            <person name="Umetsu J."/>
            <person name="Higashi K."/>
            <person name="Shibata D."/>
            <person name="Kamiya Y."/>
            <person name="Sato N."/>
            <person name="Nakamura Y."/>
            <person name="Tabata S."/>
            <person name="Ida S."/>
            <person name="Kurokawa K."/>
            <person name="Ohta H."/>
        </authorList>
    </citation>
    <scope>NUCLEOTIDE SEQUENCE [LARGE SCALE GENOMIC DNA]</scope>
    <source>
        <strain evidence="2 3">NIES-2285</strain>
    </source>
</reference>
<evidence type="ECO:0000313" key="3">
    <source>
        <dbReference type="Proteomes" id="UP000054558"/>
    </source>
</evidence>
<sequence>MWECRKGNNPNSRNCEHCAKEGKQVELRGARTNKKQTERGTRHLNLVEEALEIEEETGVQIDGPLAVLKLGKEAALLQLVSENHISKSNADELLESANAFKNTREAAGGEAECKSGALQDAVDAVPNVESSSSPVVVQARLQLSGKAGAEKQEPTENFSIEAELCEVVLVTPSYALVPVAGRTSAVGYGHVSLDSETGSLACHVAKGRPCSDFAKKEAKGAKYCGHTSTVLWALRKCPDAAPQRVRFFAVGASSFDSTIASASLGASPSLAQLPKPSSQQSTNQWDDLERSKRLQILHPFLTMKFPRELPRPLLSYLESRHVCLDICPSPCPFTWPALFASELDTSREPRLRVCLPNPWVKVPVFDGNNCHRIDIKDRPRVDTSAPRVVDISRSWLHVELSGLSPLILGRRIKLLDSERVKHSGWNRAVAKLKQLHKLAYGVAGDGKKDDFVKRFESLRLHAEGAEAEDSSACTKFFSAFNASTAGVSKGLCTCGLCNFFTVNLEAEIPQMKPIFTFSLLLQNPKDMVLDQKWAPKALVYDHVCQALLGARKDHPIAFPTAGRVPTSGKDPDRFAHLADVSPDFQSTASRSVSKPTGEPPSGTRLETLAEGFAPESIPRKAAAMLSGATEDKMTSATMEFVAETLDEILRGAVSANNLETFTPAHSRRPILTCGPILEDGTLRPHSYSGSKHETIGVVTALHLSNHSQAC</sequence>
<feature type="region of interest" description="Disordered" evidence="1">
    <location>
        <begin position="584"/>
        <end position="604"/>
    </location>
</feature>
<gene>
    <name evidence="2" type="ORF">KFL_012290020</name>
</gene>
<feature type="compositionally biased region" description="Polar residues" evidence="1">
    <location>
        <begin position="584"/>
        <end position="594"/>
    </location>
</feature>
<protein>
    <submittedName>
        <fullName evidence="2">Uncharacterized protein</fullName>
    </submittedName>
</protein>
<accession>A0A1Y1IQ28</accession>
<proteinExistence type="predicted"/>
<organism evidence="2 3">
    <name type="scientific">Klebsormidium nitens</name>
    <name type="common">Green alga</name>
    <name type="synonym">Ulothrix nitens</name>
    <dbReference type="NCBI Taxonomy" id="105231"/>
    <lineage>
        <taxon>Eukaryota</taxon>
        <taxon>Viridiplantae</taxon>
        <taxon>Streptophyta</taxon>
        <taxon>Klebsormidiophyceae</taxon>
        <taxon>Klebsormidiales</taxon>
        <taxon>Klebsormidiaceae</taxon>
        <taxon>Klebsormidium</taxon>
    </lineage>
</organism>
<dbReference type="Proteomes" id="UP000054558">
    <property type="component" value="Unassembled WGS sequence"/>
</dbReference>
<dbReference type="EMBL" id="DF238178">
    <property type="protein sequence ID" value="GAQ92970.1"/>
    <property type="molecule type" value="Genomic_DNA"/>
</dbReference>